<dbReference type="EMBL" id="JAPFFF010000023">
    <property type="protein sequence ID" value="KAK8852537.1"/>
    <property type="molecule type" value="Genomic_DNA"/>
</dbReference>
<name>A0ABR2HVG8_9EUKA</name>
<comment type="caution">
    <text evidence="1">The sequence shown here is derived from an EMBL/GenBank/DDBJ whole genome shotgun (WGS) entry which is preliminary data.</text>
</comment>
<keyword evidence="2" id="KW-1185">Reference proteome</keyword>
<reference evidence="1 2" key="1">
    <citation type="submission" date="2024-04" db="EMBL/GenBank/DDBJ databases">
        <title>Tritrichomonas musculus Genome.</title>
        <authorList>
            <person name="Alves-Ferreira E."/>
            <person name="Grigg M."/>
            <person name="Lorenzi H."/>
            <person name="Galac M."/>
        </authorList>
    </citation>
    <scope>NUCLEOTIDE SEQUENCE [LARGE SCALE GENOMIC DNA]</scope>
    <source>
        <strain evidence="1 2">EAF2021</strain>
    </source>
</reference>
<dbReference type="Proteomes" id="UP001470230">
    <property type="component" value="Unassembled WGS sequence"/>
</dbReference>
<sequence>MKNIIVKTSSNLSINLINANFPTNLINDDQNIIQFINLSLSKKYYPNIISKEDCKKWRDRIWDSNQFVSIDDIVSKIQKDPSLLYEKQLKSLNEFILFLSNYNKNLVYMKPIIPNLNNVFQCINNDGNQMKKCQTVPDNIIEMMESLNIQWKSNHVHKLIITIDILDDKINNAENIIIETTEHDEEACINIMQFVLENNETRMNMFYLVNQLKINHTQWEKPIFIKNINQKIWEYADSITINKIVQIISSFNQDTIKERIDLIEKAITVFMDHYKTNDSIINTVKIIPNGNYNLKSLNELYDGSAIFHDHLNIVLKEYFDIDFNDRIIHRQINHTIKASKKEEISDFFNIINPNIADLDFEKQLNIAEYVISLVPQNDNQTPDIITQNQLFEIYKKLINFDLKEIIIDEKTFSWILWKNSNQIVLKKICQMIEETRTLDQFKHQFSFDDENAIQILNSIYTFENLHDIDIYEIVPNKKGQFMKKSELLVNHGISDVFYKIISYLEPESNIESKIVHPKIKIQNLQNFDVSEYQHKIKQLYEDLLENSEPDRELLELMHNLLNFDITPHNISKEEQFKLEMLHNTHIYAIKKRKRELRSPNQEEYKRWPFELIQNSVDCIPKDGEVIYNPDKNGIIEFDFKEDRVIYTHYGSPFTNRDLISLLYQYGGMKDENPSKIGRFGTGFLSTLILTYVVHVSGDFYSEEDGKLSGFEVTINRQGNTNAELNNRIKEMEQTKKMNLPTKGETKFIFELPPNLNDNDISLKAYNEGFNSLIENVPHVLIFNPSIKSIIITKGKEKISFTRANPRCQIETIIINNDVKTFFHSSIKDTFVYKPNKSTKEIKVDCVLELDSNDDIVPNKHFLYIGFPLFGPKKFESSVVFNSFELEPETERTDIIIQSDSKIQDSFESSINKFIISKGMELFQKMIKDATKKGYGKLFNVFHGLRNSSKYINFFQTNFFGKMLEILKTLPVFETNTEQDKGMKKFNEIIIPYISQYDKFIDYKQHDFKSRKEMENVIYQEFYSLLSFMRIENKCLVVYEHCSEWISTLWPSFESNFGIKQFFDMFSNFSDISDLPFTGEESKESFLNQIIIFIEKMMECNEILNQNQILININGKFVKKENIYKFELPEIYFEMLKIAKYNYKEHILHQEIDHLYNNPKLKFETFNMYQAISKIIDNIQKIDPIPLMKYVLENDETGEKMFLYTKFFRKDFKDPIYVPIPDQKYLERKLVEMLNIADKYVLEILIKETRNIDVKNNVDFLFDFVQFLMIHISKEDFEKNLLIPNQEYELLMPDEICKDMIQNENIKDFVNDFFGINLRKKLCLDAFSDIINYNILNLQNASQIIVNVIEEDEEKYKGIDKIGLYFIIFKYSSNNSKDLQIIVDLINFFFNKEMTLEIQEDETKCWSPKLTEIVIKMAIEDITKYISQFSNINEIIENEEEIYEKLPILYSFVMKYNCSNKIYPNYLGDLKTIDEIYIIFDSQIENEILEKLIHYLTLLSDPGEVEKKILHYSINLEIEFIMKMNTKCINLIWIVDEIVKGLSKLNENGMENDSFSYKDFFSFIKTNERLKIAFGGKLQDLMKENLFEMISNYEYYNRFCQTEKILKELEYLSSKMEIQQNALKVPYLIDAIFYELLIQSNLFSEVIWENLSNEPTNQSFEYNEKTYFIFEKEDNFNMKAIDSDRNIYYFVIIGHSNSRNIMGEKQKNFALNRNESNEHYIQIQIDDSPTPSFLFLRKTNTII</sequence>
<evidence type="ECO:0000313" key="1">
    <source>
        <dbReference type="EMBL" id="KAK8852537.1"/>
    </source>
</evidence>
<accession>A0ABR2HVG8</accession>
<protein>
    <recommendedName>
        <fullName evidence="3">Histidine kinase/HSP90-like ATPase domain-containing protein</fullName>
    </recommendedName>
</protein>
<proteinExistence type="predicted"/>
<gene>
    <name evidence="1" type="ORF">M9Y10_017522</name>
</gene>
<dbReference type="InterPro" id="IPR036890">
    <property type="entry name" value="HATPase_C_sf"/>
</dbReference>
<organism evidence="1 2">
    <name type="scientific">Tritrichomonas musculus</name>
    <dbReference type="NCBI Taxonomy" id="1915356"/>
    <lineage>
        <taxon>Eukaryota</taxon>
        <taxon>Metamonada</taxon>
        <taxon>Parabasalia</taxon>
        <taxon>Tritrichomonadida</taxon>
        <taxon>Tritrichomonadidae</taxon>
        <taxon>Tritrichomonas</taxon>
    </lineage>
</organism>
<dbReference type="SUPFAM" id="SSF55874">
    <property type="entry name" value="ATPase domain of HSP90 chaperone/DNA topoisomerase II/histidine kinase"/>
    <property type="match status" value="1"/>
</dbReference>
<evidence type="ECO:0000313" key="2">
    <source>
        <dbReference type="Proteomes" id="UP001470230"/>
    </source>
</evidence>
<evidence type="ECO:0008006" key="3">
    <source>
        <dbReference type="Google" id="ProtNLM"/>
    </source>
</evidence>